<organism evidence="8 9">
    <name type="scientific">Pseudothermotoga thermarum DSM 5069</name>
    <dbReference type="NCBI Taxonomy" id="688269"/>
    <lineage>
        <taxon>Bacteria</taxon>
        <taxon>Thermotogati</taxon>
        <taxon>Thermotogota</taxon>
        <taxon>Thermotogae</taxon>
        <taxon>Thermotogales</taxon>
        <taxon>Thermotogaceae</taxon>
        <taxon>Pseudothermotoga</taxon>
    </lineage>
</organism>
<dbReference type="SUPFAM" id="SSF111283">
    <property type="entry name" value="Putative modulator of DNA gyrase, PmbA/TldD"/>
    <property type="match status" value="1"/>
</dbReference>
<dbReference type="InterPro" id="IPR002510">
    <property type="entry name" value="Metalloprtase-TldD/E_N"/>
</dbReference>
<dbReference type="HOGENOM" id="CLU_026425_1_2_0"/>
<evidence type="ECO:0000259" key="5">
    <source>
        <dbReference type="Pfam" id="PF01523"/>
    </source>
</evidence>
<dbReference type="InterPro" id="IPR045569">
    <property type="entry name" value="Metalloprtase-TldD/E_C"/>
</dbReference>
<dbReference type="OrthoDB" id="9803213at2"/>
<dbReference type="Proteomes" id="UP000006804">
    <property type="component" value="Chromosome"/>
</dbReference>
<comment type="similarity">
    <text evidence="1">Belongs to the peptidase U62 family.</text>
</comment>
<dbReference type="Gene3D" id="3.30.2290.10">
    <property type="entry name" value="PmbA/TldD superfamily"/>
    <property type="match status" value="1"/>
</dbReference>
<dbReference type="GO" id="GO:0008237">
    <property type="term" value="F:metallopeptidase activity"/>
    <property type="evidence" value="ECO:0007669"/>
    <property type="project" value="UniProtKB-KW"/>
</dbReference>
<accession>F7YWK5</accession>
<dbReference type="Pfam" id="PF19290">
    <property type="entry name" value="PmbA_TldD_2nd"/>
    <property type="match status" value="1"/>
</dbReference>
<proteinExistence type="inferred from homology"/>
<feature type="domain" description="Metalloprotease TldD/E C-terminal" evidence="6">
    <location>
        <begin position="233"/>
        <end position="477"/>
    </location>
</feature>
<dbReference type="InterPro" id="IPR045570">
    <property type="entry name" value="Metalloprtase-TldD/E_cen_dom"/>
</dbReference>
<protein>
    <submittedName>
        <fullName evidence="8">Peptidase U62 modulator of DNA gyrase</fullName>
    </submittedName>
</protein>
<evidence type="ECO:0000259" key="6">
    <source>
        <dbReference type="Pfam" id="PF19289"/>
    </source>
</evidence>
<dbReference type="InterPro" id="IPR051463">
    <property type="entry name" value="Peptidase_U62_metallo"/>
</dbReference>
<keyword evidence="2" id="KW-0645">Protease</keyword>
<dbReference type="FunFam" id="3.30.2290.10:FF:000003">
    <property type="entry name" value="Zinc-dependent protease, TldD/PmbA family"/>
    <property type="match status" value="1"/>
</dbReference>
<evidence type="ECO:0000313" key="9">
    <source>
        <dbReference type="Proteomes" id="UP000006804"/>
    </source>
</evidence>
<evidence type="ECO:0000313" key="8">
    <source>
        <dbReference type="EMBL" id="AEH51986.1"/>
    </source>
</evidence>
<evidence type="ECO:0000256" key="2">
    <source>
        <dbReference type="ARBA" id="ARBA00022670"/>
    </source>
</evidence>
<dbReference type="PANTHER" id="PTHR30624">
    <property type="entry name" value="UNCHARACTERIZED PROTEIN TLDD AND PMBA"/>
    <property type="match status" value="1"/>
</dbReference>
<reference evidence="8 9" key="1">
    <citation type="submission" date="2010-11" db="EMBL/GenBank/DDBJ databases">
        <title>The complete genome of Thermotoga thermarum DSM 5069.</title>
        <authorList>
            <consortium name="US DOE Joint Genome Institute (JGI-PGF)"/>
            <person name="Lucas S."/>
            <person name="Copeland A."/>
            <person name="Lapidus A."/>
            <person name="Bruce D."/>
            <person name="Goodwin L."/>
            <person name="Pitluck S."/>
            <person name="Kyrpides N."/>
            <person name="Mavromatis K."/>
            <person name="Ivanova N."/>
            <person name="Zeytun A."/>
            <person name="Brettin T."/>
            <person name="Detter J.C."/>
            <person name="Tapia R."/>
            <person name="Han C."/>
            <person name="Land M."/>
            <person name="Hauser L."/>
            <person name="Markowitz V."/>
            <person name="Cheng J.-F."/>
            <person name="Hugenholtz P."/>
            <person name="Woyke T."/>
            <person name="Wu D."/>
            <person name="Spring S."/>
            <person name="Schroeder M."/>
            <person name="Brambilla E."/>
            <person name="Klenk H.-P."/>
            <person name="Eisen J.A."/>
        </authorList>
    </citation>
    <scope>NUCLEOTIDE SEQUENCE [LARGE SCALE GENOMIC DNA]</scope>
    <source>
        <strain evidence="8 9">DSM 5069</strain>
    </source>
</reference>
<dbReference type="GO" id="GO:0006508">
    <property type="term" value="P:proteolysis"/>
    <property type="evidence" value="ECO:0007669"/>
    <property type="project" value="UniProtKB-KW"/>
</dbReference>
<dbReference type="EMBL" id="CP002351">
    <property type="protein sequence ID" value="AEH51986.1"/>
    <property type="molecule type" value="Genomic_DNA"/>
</dbReference>
<dbReference type="Pfam" id="PF19289">
    <property type="entry name" value="PmbA_TldD_3rd"/>
    <property type="match status" value="1"/>
</dbReference>
<evidence type="ECO:0000256" key="1">
    <source>
        <dbReference type="ARBA" id="ARBA00005836"/>
    </source>
</evidence>
<evidence type="ECO:0000259" key="7">
    <source>
        <dbReference type="Pfam" id="PF19290"/>
    </source>
</evidence>
<feature type="domain" description="Metalloprotease TldD/E N-terminal" evidence="5">
    <location>
        <begin position="20"/>
        <end position="84"/>
    </location>
</feature>
<dbReference type="RefSeq" id="WP_013933193.1">
    <property type="nucleotide sequence ID" value="NC_015707.1"/>
</dbReference>
<gene>
    <name evidence="8" type="ORF">Theth_1946</name>
</gene>
<dbReference type="KEGG" id="tta:Theth_1946"/>
<dbReference type="PANTHER" id="PTHR30624:SF10">
    <property type="entry name" value="CONSERVED PROTEIN"/>
    <property type="match status" value="1"/>
</dbReference>
<sequence length="481" mass="53170">MQEKLQKLLQFLVSRGSRYADARYEEHVEQELLVENGVLKSTTYVTHSGVGIRVLYGNGWGFAATDEKGETALEKTALKALEIAQSSDRRAKKPVLLAPEPVHKATFRSPAAIDPFQISDKEKIDLLKQVTLKAKQVEGVVRATGSMRFKKIRKLFVSTEGSIIEQEITISGAGIAAQAVGEGGFQTRSYPASFGGDHSTRGWEFVLDMNLIENAERIAQEAVQLVSAPTIEPGEYDIVISGNQLALQIHESCGHPSELDRVMGSELSFAGGSFLTPDKLNNFKYGSEHINITADATIPGGLGSFGFDDEGVEAQRTYIVKEGIFVGYLMDRQTATELGLRSNGAARADSWSHLPIIRMTNINLLPGKYTLEELISGIDYGFLLDTNKSWSIDDLRLNFQFATEIAYEIKSGRLTGRIFKNPVYYDITPMFWNKCDGVANEKYWRVWGVPNCGKGQPMQVMHVGHGASYARFRRVKVGVKG</sequence>
<keyword evidence="4" id="KW-0482">Metalloprotease</keyword>
<dbReference type="eggNOG" id="COG0312">
    <property type="taxonomic scope" value="Bacteria"/>
</dbReference>
<dbReference type="PATRIC" id="fig|688269.3.peg.2008"/>
<keyword evidence="3" id="KW-0378">Hydrolase</keyword>
<dbReference type="InterPro" id="IPR036059">
    <property type="entry name" value="TldD/PmbA_sf"/>
</dbReference>
<evidence type="ECO:0000256" key="3">
    <source>
        <dbReference type="ARBA" id="ARBA00022801"/>
    </source>
</evidence>
<dbReference type="GO" id="GO:0005829">
    <property type="term" value="C:cytosol"/>
    <property type="evidence" value="ECO:0007669"/>
    <property type="project" value="TreeGrafter"/>
</dbReference>
<feature type="domain" description="Metalloprotease TldD/E central" evidence="7">
    <location>
        <begin position="114"/>
        <end position="225"/>
    </location>
</feature>
<dbReference type="STRING" id="688269.Theth_1946"/>
<dbReference type="Pfam" id="PF01523">
    <property type="entry name" value="PmbA_TldD_1st"/>
    <property type="match status" value="1"/>
</dbReference>
<dbReference type="AlphaFoldDB" id="F7YWK5"/>
<dbReference type="InterPro" id="IPR035068">
    <property type="entry name" value="TldD/PmbA_N"/>
</dbReference>
<keyword evidence="9" id="KW-1185">Reference proteome</keyword>
<name>F7YWK5_9THEM</name>
<evidence type="ECO:0000256" key="4">
    <source>
        <dbReference type="ARBA" id="ARBA00023049"/>
    </source>
</evidence>